<keyword evidence="10 12" id="KW-0472">Membrane</keyword>
<dbReference type="GO" id="GO:0140358">
    <property type="term" value="F:P-type transmembrane transporter activity"/>
    <property type="evidence" value="ECO:0007669"/>
    <property type="project" value="InterPro"/>
</dbReference>
<evidence type="ECO:0000259" key="14">
    <source>
        <dbReference type="Pfam" id="PF00690"/>
    </source>
</evidence>
<sequence>KDHCVLLNKDEENELEIFGYKTQGWRRVLCIAGYILSCGALLLLFYWKPKWDVWANCIRCSLEEADVVLLSTTDEFQRDTQKKVTWIDLSTLAQPVGSNSGGGLVADKGSVINRAVMKPQLKMRCIQVQKIRYIWDFSVKEFKKVGSLEDSNTCHDIHHKFGAGLTREEQKMRQLVCGPNAIEVEIRPIWKLLFKEVSKFLNPFYVFQAFTFALWLSQGYIEYSVAIIILSIISVGLTVYDLRQQSTKLHDLVEEHNKVQVTVCTKSEGYEELESCYLVPGDMFLLDGKNLSLPCDAVLIDGSCIVNEGMLTGESTPVTKTSLPLTESLMPWKTHSMEDYQRHVPFCGTEVIQVKPTGRGPVRAVVLQTRFNTAKGDLMRSILYPKPVNLKLYRDAFKFIVCLSVIGMFGLIYTVCVFMSHKKPAADVVAMALFLLTVAVPPAVPAALTKGTVYAQRRLKKKIFCISPQRISICGQINLVCFDKTGRLTEDGLDLWGIIPSEGSRFQKIHKFPSRTPLPWGPVCGAMVSCHSLVILDKKIQGDPLDLKMFDGTHWEVEDSSTAQDGAAALDTCIVRRGPKASNAPVEGTAVLHQFPFSFGLQRMSVVSQKIGEEQYDLYVKGAPETVSGFCRQVTVPANFLKELKTYTSQGFRVIALAHKELHLGKDVDVSNLEREEAESGLAFLGLLVMENRPKQETKPVLQELAAARVRSITVTGENLQTAVTVARNAGMIHTGSKVTLVEANEPEGSVPACIAWQLAEDCKENTAALHEVCANTEEKITLEGETCNYHFAMNGKSYQVIVKHFYSLLPKILVNATVFARMSPGQKSSLIEEFQKLDYYVGMRGDSANDRGALKMAHAGISLSEQEASVALPFTSQIPNIQCVPELIREGRAALVASFAMVKYLTLYGLIQFVGTALLFWQLQIFGIHQYLIQDVVITFLVCLTMSLAEAYPKLAPYHPPGQLTSPPLLLSVTLNVCFTIIMQTCGFLLVKQQPRYVALAGQRHCSPGNQTVSPTSPGENTTSSGAQSIVLSYEDTTLWPLSSISCIVVAFVFSKGKPFRKPIYTNHVFSVLLALQLAICLFLFFADIDAVYSGMQFLRTPVIWRVYILLMLLVTFCVSFFTEDVILQNTHLWLLIKSWLGYHSNSQYRKWQRMLQKDPNWPPVNTEDFAAKSTDEIYFNPTYQYSD</sequence>
<feature type="transmembrane region" description="Helical" evidence="12">
    <location>
        <begin position="223"/>
        <end position="242"/>
    </location>
</feature>
<dbReference type="FunFam" id="1.20.1110.10:FF:000023">
    <property type="entry name" value="Cation-transporting ATPase"/>
    <property type="match status" value="1"/>
</dbReference>
<dbReference type="NCBIfam" id="TIGR01494">
    <property type="entry name" value="ATPase_P-type"/>
    <property type="match status" value="1"/>
</dbReference>
<dbReference type="EC" id="7.2.2.-" evidence="12"/>
<feature type="transmembrane region" description="Helical" evidence="12">
    <location>
        <begin position="200"/>
        <end position="217"/>
    </location>
</feature>
<organism evidence="16 17">
    <name type="scientific">Sagittarius serpentarius</name>
    <name type="common">Secretary bird</name>
    <dbReference type="NCBI Taxonomy" id="56258"/>
    <lineage>
        <taxon>Eukaryota</taxon>
        <taxon>Metazoa</taxon>
        <taxon>Chordata</taxon>
        <taxon>Craniata</taxon>
        <taxon>Vertebrata</taxon>
        <taxon>Euteleostomi</taxon>
        <taxon>Archelosauria</taxon>
        <taxon>Archosauria</taxon>
        <taxon>Dinosauria</taxon>
        <taxon>Saurischia</taxon>
        <taxon>Theropoda</taxon>
        <taxon>Coelurosauria</taxon>
        <taxon>Aves</taxon>
        <taxon>Neognathae</taxon>
        <taxon>Neoaves</taxon>
        <taxon>Telluraves</taxon>
        <taxon>Accipitrimorphae</taxon>
        <taxon>Accipitriformes</taxon>
        <taxon>Sagittariidae</taxon>
        <taxon>Sagittarius</taxon>
    </lineage>
</organism>
<accession>A0A7L2HY47</accession>
<comment type="caution">
    <text evidence="16">The sequence shown here is derived from an EMBL/GenBank/DDBJ whole genome shotgun (WGS) entry which is preliminary data.</text>
</comment>
<reference evidence="16 17" key="1">
    <citation type="submission" date="2019-09" db="EMBL/GenBank/DDBJ databases">
        <title>Bird 10,000 Genomes (B10K) Project - Family phase.</title>
        <authorList>
            <person name="Zhang G."/>
        </authorList>
    </citation>
    <scope>NUCLEOTIDE SEQUENCE [LARGE SCALE GENOMIC DNA]</scope>
    <source>
        <strain evidence="16">B10K-DU-011-38</strain>
        <tissue evidence="16">Muscle</tissue>
    </source>
</reference>
<dbReference type="SUPFAM" id="SSF81665">
    <property type="entry name" value="Calcium ATPase, transmembrane domain M"/>
    <property type="match status" value="1"/>
</dbReference>
<dbReference type="InterPro" id="IPR008250">
    <property type="entry name" value="ATPase_P-typ_transduc_dom_A_sf"/>
</dbReference>
<name>A0A7L2HY47_SAGSE</name>
<dbReference type="PRINTS" id="PR00119">
    <property type="entry name" value="CATATPASE"/>
</dbReference>
<dbReference type="GO" id="GO:0005524">
    <property type="term" value="F:ATP binding"/>
    <property type="evidence" value="ECO:0007669"/>
    <property type="project" value="UniProtKB-UniRule"/>
</dbReference>
<evidence type="ECO:0000256" key="10">
    <source>
        <dbReference type="ARBA" id="ARBA00023136"/>
    </source>
</evidence>
<dbReference type="Gene3D" id="3.40.50.1000">
    <property type="entry name" value="HAD superfamily/HAD-like"/>
    <property type="match status" value="1"/>
</dbReference>
<dbReference type="InterPro" id="IPR023214">
    <property type="entry name" value="HAD_sf"/>
</dbReference>
<dbReference type="InterPro" id="IPR006544">
    <property type="entry name" value="P-type_TPase_V"/>
</dbReference>
<dbReference type="PANTHER" id="PTHR45630:SF4">
    <property type="entry name" value="CATION-TRANSPORTING ATPASE 13A5-RELATED"/>
    <property type="match status" value="1"/>
</dbReference>
<evidence type="ECO:0000256" key="2">
    <source>
        <dbReference type="ARBA" id="ARBA00006000"/>
    </source>
</evidence>
<dbReference type="InterPro" id="IPR023299">
    <property type="entry name" value="ATPase_P-typ_cyto_dom_N"/>
</dbReference>
<evidence type="ECO:0000256" key="8">
    <source>
        <dbReference type="ARBA" id="ARBA00022967"/>
    </source>
</evidence>
<evidence type="ECO:0000256" key="7">
    <source>
        <dbReference type="ARBA" id="ARBA00022842"/>
    </source>
</evidence>
<evidence type="ECO:0000256" key="12">
    <source>
        <dbReference type="RuleBase" id="RU362082"/>
    </source>
</evidence>
<evidence type="ECO:0000313" key="17">
    <source>
        <dbReference type="Proteomes" id="UP000539599"/>
    </source>
</evidence>
<dbReference type="GO" id="GO:0006874">
    <property type="term" value="P:intracellular calcium ion homeostasis"/>
    <property type="evidence" value="ECO:0007669"/>
    <property type="project" value="TreeGrafter"/>
</dbReference>
<evidence type="ECO:0000256" key="6">
    <source>
        <dbReference type="ARBA" id="ARBA00022840"/>
    </source>
</evidence>
<dbReference type="InterPro" id="IPR036412">
    <property type="entry name" value="HAD-like_sf"/>
</dbReference>
<evidence type="ECO:0000256" key="4">
    <source>
        <dbReference type="ARBA" id="ARBA00022723"/>
    </source>
</evidence>
<dbReference type="Gene3D" id="1.20.1110.10">
    <property type="entry name" value="Calcium-transporting ATPase, transmembrane domain"/>
    <property type="match status" value="1"/>
</dbReference>
<feature type="transmembrane region" description="Helical" evidence="12">
    <location>
        <begin position="1039"/>
        <end position="1056"/>
    </location>
</feature>
<dbReference type="PANTHER" id="PTHR45630">
    <property type="entry name" value="CATION-TRANSPORTING ATPASE-RELATED"/>
    <property type="match status" value="1"/>
</dbReference>
<dbReference type="Gene3D" id="3.40.1110.10">
    <property type="entry name" value="Calcium-transporting ATPase, cytoplasmic domain N"/>
    <property type="match status" value="1"/>
</dbReference>
<comment type="subcellular location">
    <subcellularLocation>
        <location evidence="1 12">Membrane</location>
        <topology evidence="1 12">Multi-pass membrane protein</topology>
    </subcellularLocation>
</comment>
<keyword evidence="8 12" id="KW-1278">Translocase</keyword>
<evidence type="ECO:0000256" key="1">
    <source>
        <dbReference type="ARBA" id="ARBA00004141"/>
    </source>
</evidence>
<dbReference type="Proteomes" id="UP000539599">
    <property type="component" value="Unassembled WGS sequence"/>
</dbReference>
<feature type="transmembrane region" description="Helical" evidence="12">
    <location>
        <begin position="396"/>
        <end position="420"/>
    </location>
</feature>
<feature type="transmembrane region" description="Helical" evidence="12">
    <location>
        <begin position="906"/>
        <end position="926"/>
    </location>
</feature>
<dbReference type="GO" id="GO:0016887">
    <property type="term" value="F:ATP hydrolysis activity"/>
    <property type="evidence" value="ECO:0007669"/>
    <property type="project" value="InterPro"/>
</dbReference>
<protein>
    <recommendedName>
        <fullName evidence="12">Cation-transporting ATPase</fullName>
        <ecNumber evidence="12">7.2.2.-</ecNumber>
    </recommendedName>
</protein>
<dbReference type="FunFam" id="3.40.50.1000:FF:000075">
    <property type="entry name" value="Cation-transporting ATPase"/>
    <property type="match status" value="1"/>
</dbReference>
<dbReference type="FunFam" id="2.70.150.10:FF:000035">
    <property type="entry name" value="Cation-transporting ATPase"/>
    <property type="match status" value="1"/>
</dbReference>
<dbReference type="InterPro" id="IPR047819">
    <property type="entry name" value="P5A-ATPase_N"/>
</dbReference>
<keyword evidence="3 12" id="KW-0812">Transmembrane</keyword>
<dbReference type="NCBIfam" id="TIGR01657">
    <property type="entry name" value="P-ATPase-V"/>
    <property type="match status" value="1"/>
</dbReference>
<dbReference type="InterPro" id="IPR059000">
    <property type="entry name" value="ATPase_P-type_domA"/>
</dbReference>
<feature type="transmembrane region" description="Helical" evidence="12">
    <location>
        <begin position="25"/>
        <end position="47"/>
    </location>
</feature>
<dbReference type="Pfam" id="PF12409">
    <property type="entry name" value="P5-ATPase"/>
    <property type="match status" value="1"/>
</dbReference>
<dbReference type="InterPro" id="IPR001757">
    <property type="entry name" value="P_typ_ATPase"/>
</dbReference>
<feature type="transmembrane region" description="Helical" evidence="12">
    <location>
        <begin position="932"/>
        <end position="950"/>
    </location>
</feature>
<dbReference type="SUPFAM" id="SSF56784">
    <property type="entry name" value="HAD-like"/>
    <property type="match status" value="1"/>
</dbReference>
<feature type="domain" description="Cation-transporting P-type ATPase N-terminal" evidence="14">
    <location>
        <begin position="161"/>
        <end position="201"/>
    </location>
</feature>
<dbReference type="Gene3D" id="2.70.150.10">
    <property type="entry name" value="Calcium-transporting ATPase, cytoplasmic transduction domain A"/>
    <property type="match status" value="1"/>
</dbReference>
<evidence type="ECO:0000259" key="13">
    <source>
        <dbReference type="Pfam" id="PF00122"/>
    </source>
</evidence>
<gene>
    <name evidence="16" type="primary">Atp13a5</name>
    <name evidence="16" type="ORF">SAGSER_R09095</name>
</gene>
<comment type="similarity">
    <text evidence="2 12">Belongs to the cation transport ATPase (P-type) (TC 3.A.3) family. Type V subfamily.</text>
</comment>
<dbReference type="EMBL" id="VWYJ01030716">
    <property type="protein sequence ID" value="NXR04234.1"/>
    <property type="molecule type" value="Genomic_DNA"/>
</dbReference>
<dbReference type="InterPro" id="IPR004014">
    <property type="entry name" value="ATPase_P-typ_cation-transptr_N"/>
</dbReference>
<feature type="domain" description="P5B-type ATPase N-terminal" evidence="15">
    <location>
        <begin position="11"/>
        <end position="136"/>
    </location>
</feature>
<dbReference type="Pfam" id="PF00122">
    <property type="entry name" value="E1-E2_ATPase"/>
    <property type="match status" value="1"/>
</dbReference>
<keyword evidence="17" id="KW-1185">Reference proteome</keyword>
<evidence type="ECO:0000256" key="9">
    <source>
        <dbReference type="ARBA" id="ARBA00022989"/>
    </source>
</evidence>
<dbReference type="Pfam" id="PF00690">
    <property type="entry name" value="Cation_ATPase_N"/>
    <property type="match status" value="1"/>
</dbReference>
<evidence type="ECO:0000259" key="15">
    <source>
        <dbReference type="Pfam" id="PF12409"/>
    </source>
</evidence>
<keyword evidence="9 12" id="KW-1133">Transmembrane helix</keyword>
<dbReference type="InterPro" id="IPR023298">
    <property type="entry name" value="ATPase_P-typ_TM_dom_sf"/>
</dbReference>
<feature type="transmembrane region" description="Helical" evidence="12">
    <location>
        <begin position="426"/>
        <end position="448"/>
    </location>
</feature>
<dbReference type="SUPFAM" id="SSF81653">
    <property type="entry name" value="Calcium ATPase, transduction domain A"/>
    <property type="match status" value="1"/>
</dbReference>
<keyword evidence="6 12" id="KW-0067">ATP-binding</keyword>
<evidence type="ECO:0000313" key="16">
    <source>
        <dbReference type="EMBL" id="NXR04234.1"/>
    </source>
</evidence>
<dbReference type="Pfam" id="PF13246">
    <property type="entry name" value="Cation_ATPase"/>
    <property type="match status" value="1"/>
</dbReference>
<feature type="domain" description="P-type ATPase A" evidence="13">
    <location>
        <begin position="258"/>
        <end position="382"/>
    </location>
</feature>
<dbReference type="GO" id="GO:0031902">
    <property type="term" value="C:late endosome membrane"/>
    <property type="evidence" value="ECO:0007669"/>
    <property type="project" value="TreeGrafter"/>
</dbReference>
<keyword evidence="5 12" id="KW-0547">Nucleotide-binding</keyword>
<comment type="catalytic activity">
    <reaction evidence="11 12">
        <text>ATP + H2O = ADP + phosphate + H(+)</text>
        <dbReference type="Rhea" id="RHEA:13065"/>
        <dbReference type="ChEBI" id="CHEBI:15377"/>
        <dbReference type="ChEBI" id="CHEBI:15378"/>
        <dbReference type="ChEBI" id="CHEBI:30616"/>
        <dbReference type="ChEBI" id="CHEBI:43474"/>
        <dbReference type="ChEBI" id="CHEBI:456216"/>
    </reaction>
</comment>
<proteinExistence type="inferred from homology"/>
<evidence type="ECO:0000256" key="11">
    <source>
        <dbReference type="ARBA" id="ARBA00049360"/>
    </source>
</evidence>
<feature type="non-terminal residue" evidence="16">
    <location>
        <position position="1189"/>
    </location>
</feature>
<keyword evidence="7 12" id="KW-0460">Magnesium</keyword>
<dbReference type="GO" id="GO:0019829">
    <property type="term" value="F:ATPase-coupled monoatomic cation transmembrane transporter activity"/>
    <property type="evidence" value="ECO:0007669"/>
    <property type="project" value="UniProtKB-UniRule"/>
</dbReference>
<evidence type="ECO:0000256" key="3">
    <source>
        <dbReference type="ARBA" id="ARBA00022692"/>
    </source>
</evidence>
<dbReference type="GO" id="GO:0015203">
    <property type="term" value="F:polyamine transmembrane transporter activity"/>
    <property type="evidence" value="ECO:0007669"/>
    <property type="project" value="TreeGrafter"/>
</dbReference>
<feature type="transmembrane region" description="Helical" evidence="12">
    <location>
        <begin position="1068"/>
        <end position="1088"/>
    </location>
</feature>
<evidence type="ECO:0000256" key="5">
    <source>
        <dbReference type="ARBA" id="ARBA00022741"/>
    </source>
</evidence>
<feature type="transmembrane region" description="Helical" evidence="12">
    <location>
        <begin position="1108"/>
        <end position="1129"/>
    </location>
</feature>
<feature type="non-terminal residue" evidence="16">
    <location>
        <position position="1"/>
    </location>
</feature>
<keyword evidence="4 12" id="KW-0479">Metal-binding</keyword>
<feature type="transmembrane region" description="Helical" evidence="12">
    <location>
        <begin position="970"/>
        <end position="992"/>
    </location>
</feature>
<dbReference type="AlphaFoldDB" id="A0A7L2HY47"/>
<dbReference type="GO" id="GO:0046872">
    <property type="term" value="F:metal ion binding"/>
    <property type="evidence" value="ECO:0007669"/>
    <property type="project" value="UniProtKB-UniRule"/>
</dbReference>